<feature type="transmembrane region" description="Helical" evidence="8">
    <location>
        <begin position="195"/>
        <end position="216"/>
    </location>
</feature>
<dbReference type="InterPro" id="IPR007055">
    <property type="entry name" value="BON_dom"/>
</dbReference>
<feature type="region of interest" description="Disordered" evidence="7">
    <location>
        <begin position="427"/>
        <end position="486"/>
    </location>
</feature>
<proteinExistence type="inferred from homology"/>
<dbReference type="Pfam" id="PF04972">
    <property type="entry name" value="BON"/>
    <property type="match status" value="1"/>
</dbReference>
<dbReference type="EMBL" id="SJPN01000006">
    <property type="protein sequence ID" value="TWT98524.1"/>
    <property type="molecule type" value="Genomic_DNA"/>
</dbReference>
<organism evidence="11 12">
    <name type="scientific">Stieleria varia</name>
    <dbReference type="NCBI Taxonomy" id="2528005"/>
    <lineage>
        <taxon>Bacteria</taxon>
        <taxon>Pseudomonadati</taxon>
        <taxon>Planctomycetota</taxon>
        <taxon>Planctomycetia</taxon>
        <taxon>Pirellulales</taxon>
        <taxon>Pirellulaceae</taxon>
        <taxon>Stieleria</taxon>
    </lineage>
</organism>
<dbReference type="OrthoDB" id="9793781at2"/>
<evidence type="ECO:0000256" key="4">
    <source>
        <dbReference type="ARBA" id="ARBA00022692"/>
    </source>
</evidence>
<dbReference type="Gene3D" id="3.30.1340.30">
    <property type="match status" value="1"/>
</dbReference>
<feature type="compositionally biased region" description="Basic and acidic residues" evidence="7">
    <location>
        <begin position="445"/>
        <end position="456"/>
    </location>
</feature>
<dbReference type="Proteomes" id="UP000320176">
    <property type="component" value="Unassembled WGS sequence"/>
</dbReference>
<keyword evidence="6 8" id="KW-0472">Membrane</keyword>
<evidence type="ECO:0000256" key="9">
    <source>
        <dbReference type="SAM" id="SignalP"/>
    </source>
</evidence>
<dbReference type="InterPro" id="IPR011066">
    <property type="entry name" value="MscS_channel_C_sf"/>
</dbReference>
<name>A0A5C6AEX8_9BACT</name>
<feature type="signal peptide" evidence="9">
    <location>
        <begin position="1"/>
        <end position="37"/>
    </location>
</feature>
<reference evidence="11 12" key="1">
    <citation type="submission" date="2019-02" db="EMBL/GenBank/DDBJ databases">
        <title>Deep-cultivation of Planctomycetes and their phenomic and genomic characterization uncovers novel biology.</title>
        <authorList>
            <person name="Wiegand S."/>
            <person name="Jogler M."/>
            <person name="Boedeker C."/>
            <person name="Pinto D."/>
            <person name="Vollmers J."/>
            <person name="Rivas-Marin E."/>
            <person name="Kohn T."/>
            <person name="Peeters S.H."/>
            <person name="Heuer A."/>
            <person name="Rast P."/>
            <person name="Oberbeckmann S."/>
            <person name="Bunk B."/>
            <person name="Jeske O."/>
            <person name="Meyerdierks A."/>
            <person name="Storesund J.E."/>
            <person name="Kallscheuer N."/>
            <person name="Luecker S."/>
            <person name="Lage O.M."/>
            <person name="Pohl T."/>
            <person name="Merkel B.J."/>
            <person name="Hornburger P."/>
            <person name="Mueller R.-W."/>
            <person name="Bruemmer F."/>
            <person name="Labrenz M."/>
            <person name="Spormann A.M."/>
            <person name="Op Den Camp H."/>
            <person name="Overmann J."/>
            <person name="Amann R."/>
            <person name="Jetten M.S.M."/>
            <person name="Mascher T."/>
            <person name="Medema M.H."/>
            <person name="Devos D.P."/>
            <person name="Kaster A.-K."/>
            <person name="Ovreas L."/>
            <person name="Rohde M."/>
            <person name="Galperin M.Y."/>
            <person name="Jogler C."/>
        </authorList>
    </citation>
    <scope>NUCLEOTIDE SEQUENCE [LARGE SCALE GENOMIC DNA]</scope>
    <source>
        <strain evidence="11 12">Pla52n</strain>
    </source>
</reference>
<evidence type="ECO:0000256" key="7">
    <source>
        <dbReference type="SAM" id="MobiDB-lite"/>
    </source>
</evidence>
<dbReference type="Gene3D" id="3.30.70.100">
    <property type="match status" value="1"/>
</dbReference>
<comment type="caution">
    <text evidence="11">The sequence shown here is derived from an EMBL/GenBank/DDBJ whole genome shotgun (WGS) entry which is preliminary data.</text>
</comment>
<dbReference type="InterPro" id="IPR045275">
    <property type="entry name" value="MscS_archaea/bacteria_type"/>
</dbReference>
<dbReference type="GO" id="GO:0005886">
    <property type="term" value="C:plasma membrane"/>
    <property type="evidence" value="ECO:0007669"/>
    <property type="project" value="UniProtKB-SubCell"/>
</dbReference>
<dbReference type="InterPro" id="IPR010920">
    <property type="entry name" value="LSM_dom_sf"/>
</dbReference>
<evidence type="ECO:0000256" key="5">
    <source>
        <dbReference type="ARBA" id="ARBA00022989"/>
    </source>
</evidence>
<dbReference type="Gene3D" id="1.10.287.1260">
    <property type="match status" value="1"/>
</dbReference>
<dbReference type="InterPro" id="IPR011014">
    <property type="entry name" value="MscS_channel_TM-2"/>
</dbReference>
<keyword evidence="5 8" id="KW-1133">Transmembrane helix</keyword>
<dbReference type="InterPro" id="IPR006685">
    <property type="entry name" value="MscS_channel_2nd"/>
</dbReference>
<dbReference type="Gene3D" id="2.30.30.60">
    <property type="match status" value="1"/>
</dbReference>
<keyword evidence="4 8" id="KW-0812">Transmembrane</keyword>
<evidence type="ECO:0000256" key="1">
    <source>
        <dbReference type="ARBA" id="ARBA00004651"/>
    </source>
</evidence>
<dbReference type="SUPFAM" id="SSF50182">
    <property type="entry name" value="Sm-like ribonucleoproteins"/>
    <property type="match status" value="1"/>
</dbReference>
<evidence type="ECO:0000256" key="3">
    <source>
        <dbReference type="ARBA" id="ARBA00022475"/>
    </source>
</evidence>
<comment type="similarity">
    <text evidence="2">Belongs to the MscS (TC 1.A.23) family.</text>
</comment>
<evidence type="ECO:0000256" key="6">
    <source>
        <dbReference type="ARBA" id="ARBA00023136"/>
    </source>
</evidence>
<evidence type="ECO:0000256" key="2">
    <source>
        <dbReference type="ARBA" id="ARBA00008017"/>
    </source>
</evidence>
<sequence length="486" mass="53252" precursor="true">MFLIETGRDQPRNGFRQNSFRFGFLLLTLLVSTTCLAQDVANDETTIEAVEDESAVEAPEKVDVDPLTSDEDISSRLKRIFVATGWFTEIDIRTDEGVVFLTGVADTEKHQEWAERVTQRTSDVVAVVNRISVRTRPIWDVSPVLAQIRQLARDFLQLLPLIVIGAIILLIAYAMAKLSASVAGRISKRRVPSQLLQQVISSVVAVLVMMIGLYIALKVSGLSRLAVTVLGGTGLVGIALGFAFRDIAENYLASILISLNRPFSVGDLIELDQYKGFVRRVTTRGTLLLTVEGNHIQIPNSMIYKSPITNHSSSPRIRKSFSVGIGYDDSVTQAQEIIHETLIKHASVLPDPEPLVLVESLGASTVNLLALFWLDGERFDAGSVNSALMRQAKAALTKAKISMPDEAREVVFPNGVPVEMLNDESHALTKTDGNRRASVVTRQAADTDSRDFESASKGEGNLENTDEEIQRHGEDTDPVDSTNLIA</sequence>
<dbReference type="SUPFAM" id="SSF82861">
    <property type="entry name" value="Mechanosensitive channel protein MscS (YggB), transmembrane region"/>
    <property type="match status" value="1"/>
</dbReference>
<comment type="subcellular location">
    <subcellularLocation>
        <location evidence="1">Cell membrane</location>
        <topology evidence="1">Multi-pass membrane protein</topology>
    </subcellularLocation>
</comment>
<feature type="chain" id="PRO_5023103962" evidence="9">
    <location>
        <begin position="38"/>
        <end position="486"/>
    </location>
</feature>
<evidence type="ECO:0000259" key="10">
    <source>
        <dbReference type="PROSITE" id="PS50914"/>
    </source>
</evidence>
<dbReference type="Pfam" id="PF21082">
    <property type="entry name" value="MS_channel_3rd"/>
    <property type="match status" value="1"/>
</dbReference>
<dbReference type="GO" id="GO:0008381">
    <property type="term" value="F:mechanosensitive monoatomic ion channel activity"/>
    <property type="evidence" value="ECO:0007669"/>
    <property type="project" value="InterPro"/>
</dbReference>
<gene>
    <name evidence="11" type="primary">mscS_1</name>
    <name evidence="11" type="ORF">Pla52n_50400</name>
</gene>
<feature type="transmembrane region" description="Helical" evidence="8">
    <location>
        <begin position="222"/>
        <end position="244"/>
    </location>
</feature>
<keyword evidence="3" id="KW-1003">Cell membrane</keyword>
<evidence type="ECO:0000313" key="12">
    <source>
        <dbReference type="Proteomes" id="UP000320176"/>
    </source>
</evidence>
<evidence type="ECO:0000313" key="11">
    <source>
        <dbReference type="EMBL" id="TWT98524.1"/>
    </source>
</evidence>
<feature type="transmembrane region" description="Helical" evidence="8">
    <location>
        <begin position="155"/>
        <end position="174"/>
    </location>
</feature>
<dbReference type="Pfam" id="PF00924">
    <property type="entry name" value="MS_channel_2nd"/>
    <property type="match status" value="1"/>
</dbReference>
<dbReference type="InterPro" id="IPR049278">
    <property type="entry name" value="MS_channel_C"/>
</dbReference>
<accession>A0A5C6AEX8</accession>
<dbReference type="PANTHER" id="PTHR30221">
    <property type="entry name" value="SMALL-CONDUCTANCE MECHANOSENSITIVE CHANNEL"/>
    <property type="match status" value="1"/>
</dbReference>
<dbReference type="PANTHER" id="PTHR30221:SF1">
    <property type="entry name" value="SMALL-CONDUCTANCE MECHANOSENSITIVE CHANNEL"/>
    <property type="match status" value="1"/>
</dbReference>
<keyword evidence="9" id="KW-0732">Signal</keyword>
<protein>
    <submittedName>
        <fullName evidence="11">Small-conductance mechanosensitive channel</fullName>
    </submittedName>
</protein>
<keyword evidence="12" id="KW-1185">Reference proteome</keyword>
<evidence type="ECO:0000256" key="8">
    <source>
        <dbReference type="SAM" id="Phobius"/>
    </source>
</evidence>
<dbReference type="InterPro" id="IPR023408">
    <property type="entry name" value="MscS_beta-dom_sf"/>
</dbReference>
<dbReference type="AlphaFoldDB" id="A0A5C6AEX8"/>
<dbReference type="PROSITE" id="PS50914">
    <property type="entry name" value="BON"/>
    <property type="match status" value="1"/>
</dbReference>
<dbReference type="SUPFAM" id="SSF82689">
    <property type="entry name" value="Mechanosensitive channel protein MscS (YggB), C-terminal domain"/>
    <property type="match status" value="1"/>
</dbReference>
<feature type="domain" description="BON" evidence="10">
    <location>
        <begin position="69"/>
        <end position="135"/>
    </location>
</feature>